<reference evidence="1 2" key="1">
    <citation type="submission" date="2013-05" db="EMBL/GenBank/DDBJ databases">
        <title>Genome assembly of Chondromyces apiculatus DSM 436.</title>
        <authorList>
            <person name="Sharma G."/>
            <person name="Khatri I."/>
            <person name="Kaur C."/>
            <person name="Mayilraj S."/>
            <person name="Subramanian S."/>
        </authorList>
    </citation>
    <scope>NUCLEOTIDE SEQUENCE [LARGE SCALE GENOMIC DNA]</scope>
    <source>
        <strain evidence="1 2">DSM 436</strain>
    </source>
</reference>
<evidence type="ECO:0000313" key="1">
    <source>
        <dbReference type="EMBL" id="EYF05226.1"/>
    </source>
</evidence>
<dbReference type="EMBL" id="ASRX01000025">
    <property type="protein sequence ID" value="EYF05226.1"/>
    <property type="molecule type" value="Genomic_DNA"/>
</dbReference>
<accession>A0A017T9E0</accession>
<evidence type="ECO:0000313" key="2">
    <source>
        <dbReference type="Proteomes" id="UP000019678"/>
    </source>
</evidence>
<dbReference type="AlphaFoldDB" id="A0A017T9E0"/>
<proteinExistence type="predicted"/>
<dbReference type="Proteomes" id="UP000019678">
    <property type="component" value="Unassembled WGS sequence"/>
</dbReference>
<organism evidence="1 2">
    <name type="scientific">Chondromyces apiculatus DSM 436</name>
    <dbReference type="NCBI Taxonomy" id="1192034"/>
    <lineage>
        <taxon>Bacteria</taxon>
        <taxon>Pseudomonadati</taxon>
        <taxon>Myxococcota</taxon>
        <taxon>Polyangia</taxon>
        <taxon>Polyangiales</taxon>
        <taxon>Polyangiaceae</taxon>
        <taxon>Chondromyces</taxon>
    </lineage>
</organism>
<name>A0A017T9E0_9BACT</name>
<gene>
    <name evidence="1" type="ORF">CAP_3366</name>
</gene>
<sequence length="352" mass="36243">MLRSRSMRSLGSDPSVSRLIHAPRSILRAAVLTAFAATAVVAAVAGCRGDMCFLKVCQGKNCRCSLSSCGEGAAFDTQQNRCRCLKGHNPVAGQCLTKQEADAYCGRGRHWEDTGCAQDQCRPGDEIDQSTGLCVPREQVNQVASGMGVSVGQGEVLGCPEGTRLVVDGPTAACVPLSQTCAPDETWNGQACAKSVRCQTGSIWDPQRGQCVQYAQGSGSDELTIDVASWVSASYGPPGGAGTAAFCSGFANKPLSFGILEGSTAMVRVTVTLSFPDREIARGVTQTLSAFDMSGNPVPAKGAADVDAAARQIASPLLLGGGRASAQSATTTVKCGVTHAAKPRPIPAVGGI</sequence>
<comment type="caution">
    <text evidence="1">The sequence shown here is derived from an EMBL/GenBank/DDBJ whole genome shotgun (WGS) entry which is preliminary data.</text>
</comment>
<protein>
    <submittedName>
        <fullName evidence="1">Uncharacterized protein</fullName>
    </submittedName>
</protein>
<keyword evidence="2" id="KW-1185">Reference proteome</keyword>